<dbReference type="SMART" id="SM00260">
    <property type="entry name" value="CheW"/>
    <property type="match status" value="1"/>
</dbReference>
<feature type="modified residue" description="Phosphohistidine" evidence="9">
    <location>
        <position position="912"/>
    </location>
</feature>
<feature type="region of interest" description="Disordered" evidence="12">
    <location>
        <begin position="992"/>
        <end position="1040"/>
    </location>
</feature>
<dbReference type="InterPro" id="IPR036641">
    <property type="entry name" value="HPT_dom_sf"/>
</dbReference>
<dbReference type="InterPro" id="IPR002545">
    <property type="entry name" value="CheW-lke_dom"/>
</dbReference>
<feature type="region of interest" description="Disordered" evidence="12">
    <location>
        <begin position="663"/>
        <end position="684"/>
    </location>
</feature>
<dbReference type="PROSITE" id="PS50110">
    <property type="entry name" value="RESPONSE_REGULATORY"/>
    <property type="match status" value="1"/>
</dbReference>
<dbReference type="PANTHER" id="PTHR43395:SF8">
    <property type="entry name" value="HISTIDINE KINASE"/>
    <property type="match status" value="1"/>
</dbReference>
<dbReference type="Pfam" id="PF01627">
    <property type="entry name" value="Hpt"/>
    <property type="match status" value="7"/>
</dbReference>
<dbReference type="PROSITE" id="PS50851">
    <property type="entry name" value="CHEW"/>
    <property type="match status" value="1"/>
</dbReference>
<feature type="compositionally biased region" description="Low complexity" evidence="12">
    <location>
        <begin position="596"/>
        <end position="608"/>
    </location>
</feature>
<evidence type="ECO:0000259" key="16">
    <source>
        <dbReference type="PROSITE" id="PS50894"/>
    </source>
</evidence>
<dbReference type="InterPro" id="IPR001789">
    <property type="entry name" value="Sig_transdc_resp-reg_receiver"/>
</dbReference>
<dbReference type="EC" id="2.7.13.3" evidence="2"/>
<dbReference type="InterPro" id="IPR058661">
    <property type="entry name" value="FimL_2nd"/>
</dbReference>
<dbReference type="EMBL" id="U79580">
    <property type="protein sequence ID" value="AAC23931.2"/>
    <property type="molecule type" value="Genomic_DNA"/>
</dbReference>
<evidence type="ECO:0000256" key="7">
    <source>
        <dbReference type="ARBA" id="ARBA00023012"/>
    </source>
</evidence>
<feature type="modified residue" description="Phosphohistidine" evidence="9">
    <location>
        <position position="1410"/>
    </location>
</feature>
<dbReference type="Pfam" id="PF01584">
    <property type="entry name" value="CheW"/>
    <property type="match status" value="1"/>
</dbReference>
<evidence type="ECO:0000256" key="2">
    <source>
        <dbReference type="ARBA" id="ARBA00012438"/>
    </source>
</evidence>
<organism evidence="17">
    <name type="scientific">Pseudomonas aeruginosa</name>
    <dbReference type="NCBI Taxonomy" id="287"/>
    <lineage>
        <taxon>Bacteria</taxon>
        <taxon>Pseudomonadati</taxon>
        <taxon>Pseudomonadota</taxon>
        <taxon>Gammaproteobacteria</taxon>
        <taxon>Pseudomonadales</taxon>
        <taxon>Pseudomonadaceae</taxon>
        <taxon>Pseudomonas</taxon>
    </lineage>
</organism>
<proteinExistence type="predicted"/>
<dbReference type="FunFam" id="3.30.565.10:FF:000016">
    <property type="entry name" value="Chemotaxis protein CheA, putative"/>
    <property type="match status" value="1"/>
</dbReference>
<dbReference type="SUPFAM" id="SSF47226">
    <property type="entry name" value="Histidine-containing phosphotransfer domain, HPT domain"/>
    <property type="match status" value="8"/>
</dbReference>
<protein>
    <recommendedName>
        <fullName evidence="3">Chemotaxis protein CheA</fullName>
        <ecNumber evidence="2">2.7.13.3</ecNumber>
    </recommendedName>
</protein>
<feature type="domain" description="HPt" evidence="16">
    <location>
        <begin position="1527"/>
        <end position="1627"/>
    </location>
</feature>
<dbReference type="InterPro" id="IPR004105">
    <property type="entry name" value="CheA-like_dim"/>
</dbReference>
<dbReference type="InterPro" id="IPR036890">
    <property type="entry name" value="HATPase_C_sf"/>
</dbReference>
<dbReference type="GO" id="GO:0006935">
    <property type="term" value="P:chemotaxis"/>
    <property type="evidence" value="ECO:0007669"/>
    <property type="project" value="InterPro"/>
</dbReference>
<dbReference type="Pfam" id="PF00072">
    <property type="entry name" value="Response_reg"/>
    <property type="match status" value="1"/>
</dbReference>
<dbReference type="GO" id="GO:0000155">
    <property type="term" value="F:phosphorelay sensor kinase activity"/>
    <property type="evidence" value="ECO:0007669"/>
    <property type="project" value="InterPro"/>
</dbReference>
<dbReference type="InterPro" id="IPR051315">
    <property type="entry name" value="Bact_Chemotaxis_CheA"/>
</dbReference>
<comment type="catalytic activity">
    <reaction evidence="1">
        <text>ATP + protein L-histidine = ADP + protein N-phospho-L-histidine.</text>
        <dbReference type="EC" id="2.7.13.3"/>
    </reaction>
</comment>
<dbReference type="PANTHER" id="PTHR43395">
    <property type="entry name" value="SENSOR HISTIDINE KINASE CHEA"/>
    <property type="match status" value="1"/>
</dbReference>
<dbReference type="InterPro" id="IPR003594">
    <property type="entry name" value="HATPase_dom"/>
</dbReference>
<evidence type="ECO:0000256" key="6">
    <source>
        <dbReference type="ARBA" id="ARBA00022777"/>
    </source>
</evidence>
<gene>
    <name evidence="17" type="primary">chpA</name>
</gene>
<evidence type="ECO:0000259" key="15">
    <source>
        <dbReference type="PROSITE" id="PS50851"/>
    </source>
</evidence>
<dbReference type="SMART" id="SM00387">
    <property type="entry name" value="HATPase_c"/>
    <property type="match status" value="1"/>
</dbReference>
<feature type="modified residue" description="Phosphohistidine" evidence="9">
    <location>
        <position position="1570"/>
    </location>
</feature>
<dbReference type="PROSITE" id="PS50894">
    <property type="entry name" value="HPT"/>
    <property type="match status" value="5"/>
</dbReference>
<feature type="modified residue" description="4-aspartylphosphate" evidence="10">
    <location>
        <position position="2406"/>
    </location>
</feature>
<dbReference type="InterPro" id="IPR011006">
    <property type="entry name" value="CheY-like_superfamily"/>
</dbReference>
<dbReference type="CDD" id="cd17546">
    <property type="entry name" value="REC_hyHK_CKI1_RcsC-like"/>
    <property type="match status" value="1"/>
</dbReference>
<feature type="domain" description="Histidine kinase" evidence="13">
    <location>
        <begin position="1948"/>
        <end position="2181"/>
    </location>
</feature>
<evidence type="ECO:0000256" key="5">
    <source>
        <dbReference type="ARBA" id="ARBA00022679"/>
    </source>
</evidence>
<evidence type="ECO:0000256" key="8">
    <source>
        <dbReference type="ARBA" id="ARBA00035100"/>
    </source>
</evidence>
<keyword evidence="11" id="KW-0175">Coiled coil</keyword>
<dbReference type="Gene3D" id="3.30.565.10">
    <property type="entry name" value="Histidine kinase-like ATPase, C-terminal domain"/>
    <property type="match status" value="1"/>
</dbReference>
<accession>O87001</accession>
<evidence type="ECO:0000256" key="9">
    <source>
        <dbReference type="PROSITE-ProRule" id="PRU00110"/>
    </source>
</evidence>
<dbReference type="Gene3D" id="1.20.120.160">
    <property type="entry name" value="HPT domain"/>
    <property type="match status" value="7"/>
</dbReference>
<evidence type="ECO:0000256" key="12">
    <source>
        <dbReference type="SAM" id="MobiDB-lite"/>
    </source>
</evidence>
<keyword evidence="5" id="KW-0808">Transferase</keyword>
<feature type="domain" description="HPt" evidence="16">
    <location>
        <begin position="1670"/>
        <end position="1774"/>
    </location>
</feature>
<dbReference type="PIR" id="T30313">
    <property type="entry name" value="T30313"/>
</dbReference>
<dbReference type="Pfam" id="PF26379">
    <property type="entry name" value="FimL_2nd"/>
    <property type="match status" value="1"/>
</dbReference>
<dbReference type="SMART" id="SM01231">
    <property type="entry name" value="H-kinase_dim"/>
    <property type="match status" value="1"/>
</dbReference>
<dbReference type="InterPro" id="IPR005467">
    <property type="entry name" value="His_kinase_dom"/>
</dbReference>
<feature type="domain" description="HPt" evidence="16">
    <location>
        <begin position="1363"/>
        <end position="1467"/>
    </location>
</feature>
<evidence type="ECO:0000259" key="13">
    <source>
        <dbReference type="PROSITE" id="PS50109"/>
    </source>
</evidence>
<dbReference type="SUPFAM" id="SSF55874">
    <property type="entry name" value="ATPase domain of HSP90 chaperone/DNA topoisomerase II/histidine kinase"/>
    <property type="match status" value="1"/>
</dbReference>
<comment type="function">
    <text evidence="8">Involved in the transmission of sensory signals from the chemoreceptors to the flagellar motors. CheA is autophosphorylated; it can transfer its phosphate group to either CheB or CheY.</text>
</comment>
<dbReference type="GO" id="GO:0005737">
    <property type="term" value="C:cytoplasm"/>
    <property type="evidence" value="ECO:0007669"/>
    <property type="project" value="InterPro"/>
</dbReference>
<keyword evidence="4 10" id="KW-0597">Phosphoprotein</keyword>
<sequence length="2477" mass="269049">MNGVAMGDRHDYVALEWVKGEIAETLKQARQALEAFVENPQDPTRMRFCLTYVHQVQGTLQMVEFYGAALLAEEMEQLVQALLDGRVPNQGEALEVLMQAILQLPVYLDRIQTARRDLPMVVLPLLNDLRAARGEKLLSETSLFAPDLSQRQPQLDGEAIAQLRTDELGGLLRKLRQTQQMALVGLLRNQDVATSLGYLARVYARLEGLCREAPLGPLWSIASGLVEGLANGSVVNSASVRTLLRQLDRELKRLVEQGADGLNQAAPDELVKNLLFYVAKAPSQSPRIRALKEQYRLDEALPDHETVDAERARLAGPDRDAMRSVVGALCEELVRIKDSLDLFVRSDRGHPSELDALLAPLKQIADTLAVLGFGQPRKVILDQLDVIHALAQGRREPSDAILMDVAGALLYVEATLAGMAGPGDERNSEESRLPTTDVAQIHQLVIKEARNGLEQAKDAIIEFIASQWNHEHLARVPELLTQVRGGLAMIPLERAATLLETCNRYIQEQLLARKAVPDWQSLDTLADAITSVEYYLERLSEDHASQSDLILDVAEDSLANLGYTLKPNSSAPAEPGLSGPAAIESPAAEPERPEAVVEVAETAEQPPADTAPAEAAREDAPQLASDDNWTLGEVAPDAGEPSLDLALDLPLDDSAEVPPALPEVVEESGQPQSTSAPARSLDDFSLDEIDLSGLDLPADAAPASGPAALADWSLPEQWGLGDDLAQPAQAGETLDLSLEEPALSFDAPLESLEPLPALEPFDGSAEQELVLDALDPLPLDVALPEAEGEVSAWEGSSLEELDLSDLDLPEVQLPEAEAEAPPAAEALASEAPALSLAEVMAAPVQPINPPAQNVPVSLLPPPADEEPVDEELREVFIEEAGEVLETIGRYLPAWKADHDDREALTEVRRAFHTLKGSGRMVRALVIGELAWSIENLFNRVLDRSIAASEPVQRVVDQVVALLPELVEEFAANAQRQRDDVDLLAATAHALAKGEPLPEPPAPDDGGVPPEAGAEQPSSLDNGVQAPPLADAPQAAAEAQSDVELLDPQLLEIFTNEAETHLEALVGFLADCARELPQPVTDALQRALHTLKGSAHMAGILPIAEIATPLEKLVKEYKSNLLAFDLREAELLHDAEQLFRIGLEQVGAQRPLNPIPGSDALLERIEALHQERIASLEAERYSDAGERRDPLLIEAFLVEGMDILLDAEDLLERWHEHPQERQELSALREELSTLDRGARHAELPQVEELCQALLALYDAVEEGRLAVSPAFFEEARQAHEALIGMMDQVAAGLQVTPRPERVAALQELLEAPAAEAVPFIDPESLGADDFPPEDEEPALPEAVYEEAGAPAEETVPAAPAPAPGRELDEEMVSIFLEEAVDILESAGQALAQWQAEPGALSSLSALQRDLHTLKGGARMAEIAEIGDLAHELEALYEGLVDRRYQHSPQLAGLLQACHDRLAEQLDQLSAGQPLADPHDLIQSIRRFRQGPVAEAATPGEAESPVEELVAPAVEEPAAPAAEAFEERDPELVEIFLEEGFDILDSAAAALQRWMDDVDNTIELEALQRDLHTLKGGARMAEIGEIGDLAHELEFLYEGLCGGRLRASPALFGLLQRCHDELAEMLEAVRGHRTLPDGQALIAEIRRLRSDPDEQLSVPTSVSLKPLAAKGAAADESEILDIFLEEADDLLENLELALGRWDGGNGDAQPLDDLLRILHTLKGGARLAGQTELGNLAHDLEQHLTDAQQQGAPWPDSLLLDAQSGLEGLQRQVDLLRERLAEDDEAGERPEPAQALVQADDTDRAVASALAELTRLAPAAGAIMAAEAAPPAAPATTLPFVRKAQEAAQEAASRRAPQELVKVPAELLENLVNLAGETSIFRGRVEQQVSDVGFTLGEMESTIERVRDQLRRLDTETQAQILSRHQADAERAGYEEFDPLEMDRYSQLQQLSRALFESASDLLDLKETLAAKNRDAETLLLQQARVNTELQEGLMRTRMVPFDRLVPRLRRIVRQVAGELGKQVEFVVGNADGEMDRTVLERIVAPLEHMLRNAVDHGIESGETRRAAGKPEHGTIRLNIGREGGDILLTLSDDGAGIRLDAVRRKAIERGLMSADSDLSDHEVLQFVLESGFSTAEKVTQISGRGVGLDVANSEVKQLGGSVSIQTEPGQGTRFNVRLPFTVSVNRALMVLSGEDLYAVPLNTIEGIVRVSPYELEALYDQRGEAGLDTPSFEYAGQSYELKYLGELLNNGQEPKLVGQSLPLPVILVRSSEHAVAVQVDSLAGSREIVVKSLGPQFAGVAGISGATLLGDGRVVVILDLLATIRSRHALLGQESRRERLALRQEMAASESEQQRPPLVMVVDDSVTVRKVTTRLLERNGMNVLTAKDGVDAIAQLQEHRPDILLLDIEMPRMDGFEVATLVRHDERLGNLPIIMITSRTGEKHRERALGIGVNQYLGKPYQETELLEAIQSLVGQHE</sequence>
<name>O87001_PSEAI</name>
<feature type="domain" description="HPt" evidence="16">
    <location>
        <begin position="1042"/>
        <end position="1148"/>
    </location>
</feature>
<feature type="domain" description="Response regulatory" evidence="14">
    <location>
        <begin position="2357"/>
        <end position="2473"/>
    </location>
</feature>
<keyword evidence="6" id="KW-0418">Kinase</keyword>
<dbReference type="SMR" id="O87001"/>
<dbReference type="SMART" id="SM00073">
    <property type="entry name" value="HPT"/>
    <property type="match status" value="5"/>
</dbReference>
<dbReference type="Gene3D" id="3.40.50.2300">
    <property type="match status" value="1"/>
</dbReference>
<feature type="domain" description="CheW-like" evidence="15">
    <location>
        <begin position="2183"/>
        <end position="2328"/>
    </location>
</feature>
<evidence type="ECO:0000313" key="17">
    <source>
        <dbReference type="EMBL" id="AAC23931.2"/>
    </source>
</evidence>
<dbReference type="SUPFAM" id="SSF50341">
    <property type="entry name" value="CheW-like"/>
    <property type="match status" value="1"/>
</dbReference>
<feature type="domain" description="HPt" evidence="16">
    <location>
        <begin position="865"/>
        <end position="972"/>
    </location>
</feature>
<dbReference type="InterPro" id="IPR004358">
    <property type="entry name" value="Sig_transdc_His_kin-like_C"/>
</dbReference>
<dbReference type="SMART" id="SM00448">
    <property type="entry name" value="REC"/>
    <property type="match status" value="1"/>
</dbReference>
<feature type="compositionally biased region" description="Low complexity" evidence="12">
    <location>
        <begin position="1024"/>
        <end position="1039"/>
    </location>
</feature>
<evidence type="ECO:0000256" key="1">
    <source>
        <dbReference type="ARBA" id="ARBA00000085"/>
    </source>
</evidence>
<dbReference type="InterPro" id="IPR008207">
    <property type="entry name" value="Sig_transdc_His_kin_Hpt_dom"/>
</dbReference>
<evidence type="ECO:0000256" key="3">
    <source>
        <dbReference type="ARBA" id="ARBA00021495"/>
    </source>
</evidence>
<feature type="region of interest" description="Disordered" evidence="12">
    <location>
        <begin position="570"/>
        <end position="623"/>
    </location>
</feature>
<dbReference type="PROSITE" id="PS50109">
    <property type="entry name" value="HIS_KIN"/>
    <property type="match status" value="1"/>
</dbReference>
<dbReference type="InterPro" id="IPR036061">
    <property type="entry name" value="CheW-like_dom_sf"/>
</dbReference>
<evidence type="ECO:0000259" key="14">
    <source>
        <dbReference type="PROSITE" id="PS50110"/>
    </source>
</evidence>
<feature type="modified residue" description="Phosphohistidine" evidence="9">
    <location>
        <position position="1717"/>
    </location>
</feature>
<dbReference type="CDD" id="cd00088">
    <property type="entry name" value="HPT"/>
    <property type="match status" value="5"/>
</dbReference>
<evidence type="ECO:0000256" key="11">
    <source>
        <dbReference type="SAM" id="Coils"/>
    </source>
</evidence>
<dbReference type="CDD" id="cd16916">
    <property type="entry name" value="HATPase_CheA-like"/>
    <property type="match status" value="1"/>
</dbReference>
<keyword evidence="7" id="KW-0902">Two-component regulatory system</keyword>
<feature type="modified residue" description="Phosphohistidine" evidence="9">
    <location>
        <position position="1088"/>
    </location>
</feature>
<evidence type="ECO:0000256" key="10">
    <source>
        <dbReference type="PROSITE-ProRule" id="PRU00169"/>
    </source>
</evidence>
<dbReference type="Gene3D" id="2.30.30.40">
    <property type="entry name" value="SH3 Domains"/>
    <property type="match status" value="1"/>
</dbReference>
<evidence type="ECO:0000256" key="4">
    <source>
        <dbReference type="ARBA" id="ARBA00022553"/>
    </source>
</evidence>
<reference evidence="17" key="1">
    <citation type="submission" date="2002-11" db="EMBL/GenBank/DDBJ databases">
        <title>Pseudomonas aeruginosa chemotactic transduction genes pilL, chpA chpB and downstream genes chpC, chpD and chpE.</title>
        <authorList>
            <person name="Whitchurch C.B."/>
            <person name="Young M.D."/>
            <person name="Hobbs M."/>
            <person name="Mattick J.S."/>
        </authorList>
    </citation>
    <scope>NUCLEOTIDE SEQUENCE</scope>
    <source>
        <strain evidence="17">PAO1</strain>
    </source>
</reference>
<dbReference type="PRINTS" id="PR00344">
    <property type="entry name" value="BCTRLSENSOR"/>
</dbReference>
<feature type="coiled-coil region" evidence="11">
    <location>
        <begin position="1757"/>
        <end position="1784"/>
    </location>
</feature>
<dbReference type="Pfam" id="PF02518">
    <property type="entry name" value="HATPase_c"/>
    <property type="match status" value="1"/>
</dbReference>
<dbReference type="SUPFAM" id="SSF52172">
    <property type="entry name" value="CheY-like"/>
    <property type="match status" value="1"/>
</dbReference>